<dbReference type="SUPFAM" id="SSF51905">
    <property type="entry name" value="FAD/NAD(P)-binding domain"/>
    <property type="match status" value="1"/>
</dbReference>
<dbReference type="InterPro" id="IPR036188">
    <property type="entry name" value="FAD/NAD-bd_sf"/>
</dbReference>
<evidence type="ECO:0000313" key="4">
    <source>
        <dbReference type="EMBL" id="MEJ2889586.1"/>
    </source>
</evidence>
<sequence length="459" mass="49541">MKDAIVVGGGLAGLSAAWRLRHHDVTLLESADRVGGRVRSEPRGAHWLNWGGHVYAGGDSATSWLLDSTGVDAVEVPGSLAGLSMNGTLLTGGRVETFPFRVPMSWRDRAQLVRAGLKVRLAVARYARIVARRRHESDAERQQRVYDFMNDRSFADFVGPLPPDAEALFAPTVTRSSADLDQIAAGAGVGYFSLVWNIGAGLNRNILGGPSTVTGTIAAALGERVELGATVHEVVHRADSVVVRYRQDERDHEVEARTAVLATQAHVTHRIAVDLDRDLRDALAQIEYGPFVSAAFLTDETSRRPWDDTYAIATPKRSFSVVINMSNVVHGHARERIPGGSLMVFAPAAQARALGDLDDDAVLDRFADDLADVLPGVGVAEASLQRWPTGSPYAFPGRGRLQPALTRRRGGRVFLAGDHLGTLFTETAVRSGFTAAQEVRGVLSASTRRPIPTPREVLS</sequence>
<dbReference type="GO" id="GO:0016491">
    <property type="term" value="F:oxidoreductase activity"/>
    <property type="evidence" value="ECO:0007669"/>
    <property type="project" value="UniProtKB-KW"/>
</dbReference>
<organism evidence="4 5">
    <name type="scientific">Actinomycetospora aeridis</name>
    <dbReference type="NCBI Taxonomy" id="3129231"/>
    <lineage>
        <taxon>Bacteria</taxon>
        <taxon>Bacillati</taxon>
        <taxon>Actinomycetota</taxon>
        <taxon>Actinomycetes</taxon>
        <taxon>Pseudonocardiales</taxon>
        <taxon>Pseudonocardiaceae</taxon>
        <taxon>Actinomycetospora</taxon>
    </lineage>
</organism>
<dbReference type="PANTHER" id="PTHR42923">
    <property type="entry name" value="PROTOPORPHYRINOGEN OXIDASE"/>
    <property type="match status" value="1"/>
</dbReference>
<keyword evidence="2 4" id="KW-0560">Oxidoreductase</keyword>
<comment type="cofactor">
    <cofactor evidence="1">
        <name>FAD</name>
        <dbReference type="ChEBI" id="CHEBI:57692"/>
    </cofactor>
</comment>
<evidence type="ECO:0000313" key="5">
    <source>
        <dbReference type="Proteomes" id="UP001370100"/>
    </source>
</evidence>
<comment type="caution">
    <text evidence="4">The sequence shown here is derived from an EMBL/GenBank/DDBJ whole genome shotgun (WGS) entry which is preliminary data.</text>
</comment>
<protein>
    <submittedName>
        <fullName evidence="4">NAD(P)/FAD-dependent oxidoreductase</fullName>
        <ecNumber evidence="4">1.-.-.-</ecNumber>
    </submittedName>
</protein>
<proteinExistence type="predicted"/>
<gene>
    <name evidence="4" type="ORF">WCD41_24205</name>
</gene>
<dbReference type="EC" id="1.-.-.-" evidence="4"/>
<dbReference type="PRINTS" id="PR00757">
    <property type="entry name" value="AMINEOXDASEF"/>
</dbReference>
<dbReference type="RefSeq" id="WP_337717300.1">
    <property type="nucleotide sequence ID" value="NZ_JBBEGL010000007.1"/>
</dbReference>
<feature type="domain" description="Amine oxidase" evidence="3">
    <location>
        <begin position="11"/>
        <end position="439"/>
    </location>
</feature>
<dbReference type="Gene3D" id="3.50.50.60">
    <property type="entry name" value="FAD/NAD(P)-binding domain"/>
    <property type="match status" value="1"/>
</dbReference>
<dbReference type="PANTHER" id="PTHR42923:SF3">
    <property type="entry name" value="PROTOPORPHYRINOGEN OXIDASE"/>
    <property type="match status" value="1"/>
</dbReference>
<accession>A0ABU8NB06</accession>
<reference evidence="4 5" key="1">
    <citation type="submission" date="2024-03" db="EMBL/GenBank/DDBJ databases">
        <title>Actinomycetospora sp. OC33-EN06, a novel actinomycete isolated from wild orchid (Aerides multiflora).</title>
        <authorList>
            <person name="Suriyachadkun C."/>
        </authorList>
    </citation>
    <scope>NUCLEOTIDE SEQUENCE [LARGE SCALE GENOMIC DNA]</scope>
    <source>
        <strain evidence="4 5">OC33-EN06</strain>
    </source>
</reference>
<dbReference type="EMBL" id="JBBEGL010000007">
    <property type="protein sequence ID" value="MEJ2889586.1"/>
    <property type="molecule type" value="Genomic_DNA"/>
</dbReference>
<evidence type="ECO:0000259" key="3">
    <source>
        <dbReference type="Pfam" id="PF01593"/>
    </source>
</evidence>
<dbReference type="Pfam" id="PF01593">
    <property type="entry name" value="Amino_oxidase"/>
    <property type="match status" value="1"/>
</dbReference>
<dbReference type="InterPro" id="IPR001613">
    <property type="entry name" value="Flavin_amine_oxidase"/>
</dbReference>
<evidence type="ECO:0000256" key="2">
    <source>
        <dbReference type="ARBA" id="ARBA00023002"/>
    </source>
</evidence>
<dbReference type="Proteomes" id="UP001370100">
    <property type="component" value="Unassembled WGS sequence"/>
</dbReference>
<evidence type="ECO:0000256" key="1">
    <source>
        <dbReference type="ARBA" id="ARBA00001974"/>
    </source>
</evidence>
<dbReference type="InterPro" id="IPR050464">
    <property type="entry name" value="Zeta_carotene_desat/Oxidored"/>
</dbReference>
<name>A0ABU8NB06_9PSEU</name>
<dbReference type="InterPro" id="IPR002937">
    <property type="entry name" value="Amino_oxidase"/>
</dbReference>
<keyword evidence="5" id="KW-1185">Reference proteome</keyword>